<name>A0A0E9UG15_ANGAN</name>
<accession>A0A0E9UG15</accession>
<reference evidence="1" key="1">
    <citation type="submission" date="2014-11" db="EMBL/GenBank/DDBJ databases">
        <authorList>
            <person name="Amaro Gonzalez C."/>
        </authorList>
    </citation>
    <scope>NUCLEOTIDE SEQUENCE</scope>
</reference>
<organism evidence="1">
    <name type="scientific">Anguilla anguilla</name>
    <name type="common">European freshwater eel</name>
    <name type="synonym">Muraena anguilla</name>
    <dbReference type="NCBI Taxonomy" id="7936"/>
    <lineage>
        <taxon>Eukaryota</taxon>
        <taxon>Metazoa</taxon>
        <taxon>Chordata</taxon>
        <taxon>Craniata</taxon>
        <taxon>Vertebrata</taxon>
        <taxon>Euteleostomi</taxon>
        <taxon>Actinopterygii</taxon>
        <taxon>Neopterygii</taxon>
        <taxon>Teleostei</taxon>
        <taxon>Anguilliformes</taxon>
        <taxon>Anguillidae</taxon>
        <taxon>Anguilla</taxon>
    </lineage>
</organism>
<proteinExistence type="predicted"/>
<evidence type="ECO:0000313" key="1">
    <source>
        <dbReference type="EMBL" id="JAH64692.1"/>
    </source>
</evidence>
<sequence>MKSWPRLCNYTFTSGPRYLNEVRQLFGARPLYL</sequence>
<protein>
    <submittedName>
        <fullName evidence="1">Uncharacterized protein</fullName>
    </submittedName>
</protein>
<reference evidence="1" key="2">
    <citation type="journal article" date="2015" name="Fish Shellfish Immunol.">
        <title>Early steps in the European eel (Anguilla anguilla)-Vibrio vulnificus interaction in the gills: Role of the RtxA13 toxin.</title>
        <authorList>
            <person name="Callol A."/>
            <person name="Pajuelo D."/>
            <person name="Ebbesson L."/>
            <person name="Teles M."/>
            <person name="MacKenzie S."/>
            <person name="Amaro C."/>
        </authorList>
    </citation>
    <scope>NUCLEOTIDE SEQUENCE</scope>
</reference>
<dbReference type="AlphaFoldDB" id="A0A0E9UG15"/>
<dbReference type="EMBL" id="GBXM01043885">
    <property type="protein sequence ID" value="JAH64692.1"/>
    <property type="molecule type" value="Transcribed_RNA"/>
</dbReference>